<dbReference type="PANTHER" id="PTHR34382">
    <property type="entry name" value="PTS SYSTEM N,N'-DIACETYLCHITOBIOSE-SPECIFIC EIIA COMPONENT"/>
    <property type="match status" value="1"/>
</dbReference>
<dbReference type="CDD" id="cd00215">
    <property type="entry name" value="PTS_IIA_lac"/>
    <property type="match status" value="1"/>
</dbReference>
<keyword evidence="3" id="KW-0808">Transferase</keyword>
<dbReference type="InterPro" id="IPR003188">
    <property type="entry name" value="PTS_IIA_lac/cel"/>
</dbReference>
<evidence type="ECO:0000256" key="3">
    <source>
        <dbReference type="ARBA" id="ARBA00022679"/>
    </source>
</evidence>
<proteinExistence type="predicted"/>
<name>A0A347ZWT1_9CHLR</name>
<dbReference type="AlphaFoldDB" id="A0A347ZWT1"/>
<feature type="active site" description="Tele-phosphohistidine intermediate" evidence="5">
    <location>
        <position position="81"/>
    </location>
</feature>
<dbReference type="SUPFAM" id="SSF46973">
    <property type="entry name" value="Enzyme IIa from lactose specific PTS, IIa-lac"/>
    <property type="match status" value="1"/>
</dbReference>
<dbReference type="GO" id="GO:0009401">
    <property type="term" value="P:phosphoenolpyruvate-dependent sugar phosphotransferase system"/>
    <property type="evidence" value="ECO:0007669"/>
    <property type="project" value="UniProtKB-KW"/>
</dbReference>
<evidence type="ECO:0000256" key="2">
    <source>
        <dbReference type="ARBA" id="ARBA00022597"/>
    </source>
</evidence>
<dbReference type="Gene3D" id="1.20.58.80">
    <property type="entry name" value="Phosphotransferase system, lactose/cellobiose-type IIA subunit"/>
    <property type="match status" value="1"/>
</dbReference>
<keyword evidence="6" id="KW-0460">Magnesium</keyword>
<feature type="binding site" evidence="6">
    <location>
        <position position="84"/>
    </location>
    <ligand>
        <name>Mg(2+)</name>
        <dbReference type="ChEBI" id="CHEBI:18420"/>
        <note>ligand shared between all trimeric partners</note>
    </ligand>
</feature>
<dbReference type="Pfam" id="PF02255">
    <property type="entry name" value="PTS_IIA"/>
    <property type="match status" value="1"/>
</dbReference>
<keyword evidence="8" id="KW-0175">Coiled coil</keyword>
<dbReference type="OrthoDB" id="389577at2"/>
<dbReference type="PANTHER" id="PTHR34382:SF7">
    <property type="entry name" value="PTS SYSTEM N,N'-DIACETYLCHITOBIOSE-SPECIFIC EIIA COMPONENT"/>
    <property type="match status" value="1"/>
</dbReference>
<dbReference type="GO" id="GO:0016740">
    <property type="term" value="F:transferase activity"/>
    <property type="evidence" value="ECO:0007669"/>
    <property type="project" value="UniProtKB-KW"/>
</dbReference>
<comment type="cofactor">
    <cofactor evidence="6">
        <name>Mg(2+)</name>
        <dbReference type="ChEBI" id="CHEBI:18420"/>
    </cofactor>
    <text evidence="6">Binds 1 Mg(2+) ion per trimer.</text>
</comment>
<sequence length="111" mass="12618">MEKTTHFNMVEIATNVIVFAGNARNLIMKALNAAYDEDFETAREYMDQAENELRAAHRTQTEVIQSEARGEKLEISLLMNHAQDTLMAAMTELNLAKQLVRMIQKFGGKQD</sequence>
<evidence type="ECO:0000256" key="5">
    <source>
        <dbReference type="PIRSR" id="PIRSR000699-1"/>
    </source>
</evidence>
<organism evidence="9 10">
    <name type="scientific">Pelolinea submarina</name>
    <dbReference type="NCBI Taxonomy" id="913107"/>
    <lineage>
        <taxon>Bacteria</taxon>
        <taxon>Bacillati</taxon>
        <taxon>Chloroflexota</taxon>
        <taxon>Anaerolineae</taxon>
        <taxon>Anaerolineales</taxon>
        <taxon>Anaerolineaceae</taxon>
        <taxon>Pelolinea</taxon>
    </lineage>
</organism>
<comment type="caution">
    <text evidence="9">The sequence shown here is derived from an EMBL/GenBank/DDBJ whole genome shotgun (WGS) entry which is preliminary data.</text>
</comment>
<evidence type="ECO:0000256" key="8">
    <source>
        <dbReference type="SAM" id="Coils"/>
    </source>
</evidence>
<accession>A0A347ZWT1</accession>
<keyword evidence="2" id="KW-0762">Sugar transport</keyword>
<dbReference type="PIRSF" id="PIRSF000699">
    <property type="entry name" value="PTS_IILac_III"/>
    <property type="match status" value="1"/>
</dbReference>
<feature type="modified residue" description="Phosphohistidine; by HPr" evidence="7">
    <location>
        <position position="81"/>
    </location>
</feature>
<gene>
    <name evidence="9" type="ORF">DFR64_2909</name>
</gene>
<dbReference type="GO" id="GO:0046872">
    <property type="term" value="F:metal ion binding"/>
    <property type="evidence" value="ECO:0007669"/>
    <property type="project" value="UniProtKB-KW"/>
</dbReference>
<keyword evidence="4" id="KW-0598">Phosphotransferase system</keyword>
<evidence type="ECO:0000313" key="9">
    <source>
        <dbReference type="EMBL" id="REG05505.1"/>
    </source>
</evidence>
<dbReference type="Proteomes" id="UP000256388">
    <property type="component" value="Unassembled WGS sequence"/>
</dbReference>
<keyword evidence="6" id="KW-0479">Metal-binding</keyword>
<dbReference type="EMBL" id="QUMS01000005">
    <property type="protein sequence ID" value="REG05505.1"/>
    <property type="molecule type" value="Genomic_DNA"/>
</dbReference>
<evidence type="ECO:0000256" key="6">
    <source>
        <dbReference type="PIRSR" id="PIRSR000699-2"/>
    </source>
</evidence>
<evidence type="ECO:0000256" key="1">
    <source>
        <dbReference type="ARBA" id="ARBA00022448"/>
    </source>
</evidence>
<dbReference type="RefSeq" id="WP_116226163.1">
    <property type="nucleotide sequence ID" value="NZ_AP018437.1"/>
</dbReference>
<keyword evidence="10" id="KW-1185">Reference proteome</keyword>
<keyword evidence="1" id="KW-0813">Transport</keyword>
<dbReference type="InterPro" id="IPR036542">
    <property type="entry name" value="PTS_IIA_lac/cel_sf"/>
</dbReference>
<dbReference type="PROSITE" id="PS51095">
    <property type="entry name" value="PTS_EIIA_TYPE_3"/>
    <property type="match status" value="1"/>
</dbReference>
<feature type="coiled-coil region" evidence="8">
    <location>
        <begin position="32"/>
        <end position="59"/>
    </location>
</feature>
<evidence type="ECO:0000256" key="7">
    <source>
        <dbReference type="PROSITE-ProRule" id="PRU00418"/>
    </source>
</evidence>
<evidence type="ECO:0000256" key="4">
    <source>
        <dbReference type="ARBA" id="ARBA00022683"/>
    </source>
</evidence>
<reference evidence="9 10" key="1">
    <citation type="submission" date="2018-08" db="EMBL/GenBank/DDBJ databases">
        <title>Genomic Encyclopedia of Type Strains, Phase IV (KMG-IV): sequencing the most valuable type-strain genomes for metagenomic binning, comparative biology and taxonomic classification.</title>
        <authorList>
            <person name="Goeker M."/>
        </authorList>
    </citation>
    <scope>NUCLEOTIDE SEQUENCE [LARGE SCALE GENOMIC DNA]</scope>
    <source>
        <strain evidence="9 10">DSM 23923</strain>
    </source>
</reference>
<protein>
    <submittedName>
        <fullName evidence="9">PTS system cellobiose-specific IIA component</fullName>
    </submittedName>
</protein>
<evidence type="ECO:0000313" key="10">
    <source>
        <dbReference type="Proteomes" id="UP000256388"/>
    </source>
</evidence>